<keyword evidence="1" id="KW-0472">Membrane</keyword>
<proteinExistence type="predicted"/>
<organism evidence="2 3">
    <name type="scientific">Thioflavicoccus mobilis 8321</name>
    <dbReference type="NCBI Taxonomy" id="765912"/>
    <lineage>
        <taxon>Bacteria</taxon>
        <taxon>Pseudomonadati</taxon>
        <taxon>Pseudomonadota</taxon>
        <taxon>Gammaproteobacteria</taxon>
        <taxon>Chromatiales</taxon>
        <taxon>Chromatiaceae</taxon>
        <taxon>Thioflavicoccus</taxon>
    </lineage>
</organism>
<gene>
    <name evidence="2" type="ORF">Thimo_0645</name>
</gene>
<dbReference type="NCBIfam" id="TIGR02532">
    <property type="entry name" value="IV_pilin_GFxxxE"/>
    <property type="match status" value="1"/>
</dbReference>
<dbReference type="InterPro" id="IPR012902">
    <property type="entry name" value="N_methyl_site"/>
</dbReference>
<feature type="transmembrane region" description="Helical" evidence="1">
    <location>
        <begin position="21"/>
        <end position="40"/>
    </location>
</feature>
<reference evidence="2 3" key="1">
    <citation type="submission" date="2011-09" db="EMBL/GenBank/DDBJ databases">
        <title>Complete sequence of chromosome of Thioflavicoccus mobilis 8321.</title>
        <authorList>
            <consortium name="US DOE Joint Genome Institute"/>
            <person name="Lucas S."/>
            <person name="Han J."/>
            <person name="Lapidus A."/>
            <person name="Cheng J.-F."/>
            <person name="Goodwin L."/>
            <person name="Pitluck S."/>
            <person name="Peters L."/>
            <person name="Ovchinnikova G."/>
            <person name="Lu M."/>
            <person name="Detter J.C."/>
            <person name="Han C."/>
            <person name="Tapia R."/>
            <person name="Land M."/>
            <person name="Hauser L."/>
            <person name="Kyrpides N."/>
            <person name="Ivanova N."/>
            <person name="Pagani I."/>
            <person name="Vogl K."/>
            <person name="Liu Z."/>
            <person name="Imhoff J."/>
            <person name="Thiel V."/>
            <person name="Frigaard N.-U."/>
            <person name="Bryant D."/>
            <person name="Woyke T."/>
        </authorList>
    </citation>
    <scope>NUCLEOTIDE SEQUENCE [LARGE SCALE GENOMIC DNA]</scope>
    <source>
        <strain evidence="2 3">8321</strain>
    </source>
</reference>
<dbReference type="KEGG" id="tmb:Thimo_0645"/>
<dbReference type="STRING" id="765912.Thimo_0645"/>
<keyword evidence="1" id="KW-0812">Transmembrane</keyword>
<dbReference type="Pfam" id="PF07963">
    <property type="entry name" value="N_methyl"/>
    <property type="match status" value="1"/>
</dbReference>
<dbReference type="EMBL" id="CP003051">
    <property type="protein sequence ID" value="AGA89485.1"/>
    <property type="molecule type" value="Genomic_DNA"/>
</dbReference>
<evidence type="ECO:0000256" key="1">
    <source>
        <dbReference type="SAM" id="Phobius"/>
    </source>
</evidence>
<accession>L0GVV9</accession>
<dbReference type="RefSeq" id="WP_015279632.1">
    <property type="nucleotide sequence ID" value="NC_019940.1"/>
</dbReference>
<dbReference type="eggNOG" id="COG2165">
    <property type="taxonomic scope" value="Bacteria"/>
</dbReference>
<sequence length="383" mass="40967">MTQPPTATPRTPPRRPQQGMTLLELLVVIALMSVVGFMALSQVGDDLNQARYEDTRNRLEMIRKAIIGDTSRTLNGQPEIRGFVADMGRLPANLQELIEREFCSNPVLGQAACTGAETWTSMPAYAHDATAGLWAGWNGPYLNASPESDYPRFRDGWGNDNGSNDFGWVFNDSGGAGPLLVQSTGMDGTAGGSDYDADYPPTGSETLIEDGQWRVTVTDSLGAGGIQIDFGAPASCWRCSDGLSTDRTTCEFSDDWYPDSTIPDAAACTALGGAAWRPTDNLCLRLLRRQNGTFDTNGDSTVDTADALESNGAVSVTWDGSRKVETFVFASGTFVPQGVSLVRVYTHDGVATCETTEFPSGQDSLAVALIPGVATLPLPWPVQ</sequence>
<name>L0GVV9_9GAMM</name>
<dbReference type="PROSITE" id="PS00409">
    <property type="entry name" value="PROKAR_NTER_METHYL"/>
    <property type="match status" value="1"/>
</dbReference>
<dbReference type="Proteomes" id="UP000010816">
    <property type="component" value="Chromosome"/>
</dbReference>
<dbReference type="SUPFAM" id="SSF54523">
    <property type="entry name" value="Pili subunits"/>
    <property type="match status" value="1"/>
</dbReference>
<protein>
    <submittedName>
        <fullName evidence="2">Prepilin-type N-terminal cleavage/methylation domain-containing protein</fullName>
    </submittedName>
</protein>
<dbReference type="InterPro" id="IPR045584">
    <property type="entry name" value="Pilin-like"/>
</dbReference>
<dbReference type="AlphaFoldDB" id="L0GVV9"/>
<dbReference type="PATRIC" id="fig|765912.4.peg.629"/>
<evidence type="ECO:0000313" key="3">
    <source>
        <dbReference type="Proteomes" id="UP000010816"/>
    </source>
</evidence>
<keyword evidence="3" id="KW-1185">Reference proteome</keyword>
<keyword evidence="1" id="KW-1133">Transmembrane helix</keyword>
<dbReference type="HOGENOM" id="CLU_768639_0_0_6"/>
<evidence type="ECO:0000313" key="2">
    <source>
        <dbReference type="EMBL" id="AGA89485.1"/>
    </source>
</evidence>